<protein>
    <submittedName>
        <fullName evidence="2">Uma2 family endonuclease</fullName>
    </submittedName>
</protein>
<reference evidence="2 3" key="1">
    <citation type="submission" date="2018-04" db="EMBL/GenBank/DDBJ databases">
        <title>Genomic Encyclopedia of Type Strains, Phase IV (KMG-IV): sequencing the most valuable type-strain genomes for metagenomic binning, comparative biology and taxonomic classification.</title>
        <authorList>
            <person name="Goeker M."/>
        </authorList>
    </citation>
    <scope>NUCLEOTIDE SEQUENCE [LARGE SCALE GENOMIC DNA]</scope>
    <source>
        <strain evidence="2 3">DSM 45771</strain>
    </source>
</reference>
<keyword evidence="2" id="KW-0255">Endonuclease</keyword>
<dbReference type="AlphaFoldDB" id="A0A2U1FA28"/>
<comment type="caution">
    <text evidence="2">The sequence shown here is derived from an EMBL/GenBank/DDBJ whole genome shotgun (WGS) entry which is preliminary data.</text>
</comment>
<dbReference type="InterPro" id="IPR012296">
    <property type="entry name" value="Nuclease_put_TT1808"/>
</dbReference>
<keyword evidence="2" id="KW-0540">Nuclease</keyword>
<evidence type="ECO:0000259" key="1">
    <source>
        <dbReference type="Pfam" id="PF05685"/>
    </source>
</evidence>
<gene>
    <name evidence="2" type="ORF">C8D89_107161</name>
</gene>
<dbReference type="PANTHER" id="PTHR35400:SF3">
    <property type="entry name" value="SLL1072 PROTEIN"/>
    <property type="match status" value="1"/>
</dbReference>
<sequence>MAAPERAVEDPFGPGPWSEEDVLELRTAQRVELLDGVLLLSPHSAHRHQWLAIQLCGVLNAVLPRGRAIGPINVRLRRNRLVIPDVAVVEGVTRSTVVSDAAAVLLAVEIVSPGNAVMDRAIKPQLYAEAGIPTFLRIEMGADAPVGHLHTLAGGAYHEVAVGTTLHLTRPCAVTVDMAALDLDG</sequence>
<keyword evidence="3" id="KW-1185">Reference proteome</keyword>
<dbReference type="PANTHER" id="PTHR35400">
    <property type="entry name" value="SLR1083 PROTEIN"/>
    <property type="match status" value="1"/>
</dbReference>
<dbReference type="InterPro" id="IPR008538">
    <property type="entry name" value="Uma2"/>
</dbReference>
<dbReference type="SUPFAM" id="SSF52980">
    <property type="entry name" value="Restriction endonuclease-like"/>
    <property type="match status" value="1"/>
</dbReference>
<dbReference type="RefSeq" id="WP_165825718.1">
    <property type="nucleotide sequence ID" value="NZ_QEKW01000007.1"/>
</dbReference>
<dbReference type="InterPro" id="IPR011335">
    <property type="entry name" value="Restrct_endonuc-II-like"/>
</dbReference>
<dbReference type="GO" id="GO:0004519">
    <property type="term" value="F:endonuclease activity"/>
    <property type="evidence" value="ECO:0007669"/>
    <property type="project" value="UniProtKB-KW"/>
</dbReference>
<evidence type="ECO:0000313" key="3">
    <source>
        <dbReference type="Proteomes" id="UP000245639"/>
    </source>
</evidence>
<proteinExistence type="predicted"/>
<keyword evidence="2" id="KW-0378">Hydrolase</keyword>
<dbReference type="CDD" id="cd06260">
    <property type="entry name" value="DUF820-like"/>
    <property type="match status" value="1"/>
</dbReference>
<feature type="domain" description="Putative restriction endonuclease" evidence="1">
    <location>
        <begin position="23"/>
        <end position="165"/>
    </location>
</feature>
<accession>A0A2U1FA28</accession>
<dbReference type="Proteomes" id="UP000245639">
    <property type="component" value="Unassembled WGS sequence"/>
</dbReference>
<evidence type="ECO:0000313" key="2">
    <source>
        <dbReference type="EMBL" id="PVZ08999.1"/>
    </source>
</evidence>
<dbReference type="EMBL" id="QEKW01000007">
    <property type="protein sequence ID" value="PVZ08999.1"/>
    <property type="molecule type" value="Genomic_DNA"/>
</dbReference>
<name>A0A2U1FA28_9PSEU</name>
<dbReference type="Gene3D" id="3.90.1570.10">
    <property type="entry name" value="tt1808, chain A"/>
    <property type="match status" value="1"/>
</dbReference>
<organism evidence="2 3">
    <name type="scientific">Actinomycetospora cinnamomea</name>
    <dbReference type="NCBI Taxonomy" id="663609"/>
    <lineage>
        <taxon>Bacteria</taxon>
        <taxon>Bacillati</taxon>
        <taxon>Actinomycetota</taxon>
        <taxon>Actinomycetes</taxon>
        <taxon>Pseudonocardiales</taxon>
        <taxon>Pseudonocardiaceae</taxon>
        <taxon>Actinomycetospora</taxon>
    </lineage>
</organism>
<dbReference type="Pfam" id="PF05685">
    <property type="entry name" value="Uma2"/>
    <property type="match status" value="1"/>
</dbReference>